<dbReference type="InterPro" id="IPR018502">
    <property type="entry name" value="Annexin_repeat"/>
</dbReference>
<feature type="region of interest" description="Disordered" evidence="13">
    <location>
        <begin position="606"/>
        <end position="644"/>
    </location>
</feature>
<evidence type="ECO:0000256" key="9">
    <source>
        <dbReference type="ARBA" id="ARBA00023216"/>
    </source>
</evidence>
<evidence type="ECO:0000313" key="15">
    <source>
        <dbReference type="EMBL" id="MBZ3891173.1"/>
    </source>
</evidence>
<gene>
    <name evidence="15" type="ORF">SUZIE_211645</name>
</gene>
<dbReference type="InterPro" id="IPR018252">
    <property type="entry name" value="Annexin_repeat_CS"/>
</dbReference>
<keyword evidence="3" id="KW-0597">Phosphoprotein</keyword>
<dbReference type="PANTHER" id="PTHR47907">
    <property type="entry name" value="PROTEIN KINASE DOMAIN-CONTAINING PROTEIN"/>
    <property type="match status" value="1"/>
</dbReference>
<evidence type="ECO:0000256" key="4">
    <source>
        <dbReference type="ARBA" id="ARBA00022679"/>
    </source>
</evidence>
<evidence type="ECO:0000256" key="3">
    <source>
        <dbReference type="ARBA" id="ARBA00022553"/>
    </source>
</evidence>
<dbReference type="InterPro" id="IPR002390">
    <property type="entry name" value="ANX3"/>
</dbReference>
<evidence type="ECO:0000256" key="5">
    <source>
        <dbReference type="ARBA" id="ARBA00022737"/>
    </source>
</evidence>
<evidence type="ECO:0000256" key="6">
    <source>
        <dbReference type="ARBA" id="ARBA00022741"/>
    </source>
</evidence>
<dbReference type="InterPro" id="IPR028182">
    <property type="entry name" value="BMP2K_C"/>
</dbReference>
<feature type="compositionally biased region" description="Acidic residues" evidence="13">
    <location>
        <begin position="921"/>
        <end position="944"/>
    </location>
</feature>
<keyword evidence="12" id="KW-0106">Calcium</keyword>
<reference evidence="15" key="1">
    <citation type="submission" date="2020-03" db="EMBL/GenBank/DDBJ databases">
        <title>Studies in the Genomics of Life Span.</title>
        <authorList>
            <person name="Glass D."/>
        </authorList>
    </citation>
    <scope>NUCLEOTIDE SEQUENCE</scope>
    <source>
        <strain evidence="15">SUZIE</strain>
        <tissue evidence="15">Muscle</tissue>
    </source>
</reference>
<protein>
    <recommendedName>
        <fullName evidence="12">Annexin</fullName>
    </recommendedName>
</protein>
<feature type="region of interest" description="Disordered" evidence="13">
    <location>
        <begin position="1130"/>
        <end position="1202"/>
    </location>
</feature>
<keyword evidence="9 12" id="KW-0041">Annexin</keyword>
<dbReference type="Pfam" id="PF00191">
    <property type="entry name" value="Annexin"/>
    <property type="match status" value="3"/>
</dbReference>
<dbReference type="SMART" id="SM00220">
    <property type="entry name" value="S_TKc"/>
    <property type="match status" value="1"/>
</dbReference>
<dbReference type="FunFam" id="1.10.220.10:FF:000004">
    <property type="entry name" value="Annexin"/>
    <property type="match status" value="1"/>
</dbReference>
<feature type="compositionally biased region" description="Low complexity" evidence="13">
    <location>
        <begin position="1165"/>
        <end position="1176"/>
    </location>
</feature>
<dbReference type="PROSITE" id="PS00223">
    <property type="entry name" value="ANNEXIN_1"/>
    <property type="match status" value="2"/>
</dbReference>
<dbReference type="PRINTS" id="PR00196">
    <property type="entry name" value="ANNEXIN"/>
</dbReference>
<dbReference type="Pfam" id="PF00069">
    <property type="entry name" value="Pkinase"/>
    <property type="match status" value="1"/>
</dbReference>
<dbReference type="PRINTS" id="PR00199">
    <property type="entry name" value="ANNEXINIII"/>
</dbReference>
<dbReference type="InterPro" id="IPR001464">
    <property type="entry name" value="Annexin"/>
</dbReference>
<sequence length="1326" mass="148003">MELGSEQEKSTPAGADVNSRLQGRWEPSVCSLHSLGLVSAAGMWEREVPLVFALEEQNCYQSFSLVGPRGTIRDYPGFSPSVDAEAIHKAIRGIGTDEKTLISILTERSKAQRQLIAKEYQAAYGKELKDDLKGDLSGHFKHLMVALVTPPAVFDAKQLKKSMKGAGTNEDALIEILTTRTSKQMKEISQAYYTVYKKSLGDDISSETSGDFRKALLTLADGRRDGSLKVDEHLAKKDAQILYNAGENKWGTDEDKFTEILCLRSFPQLKLSGFSTVFLVRTNGGVRCALKRMYVNNMPDLNICKREITIMKELSGHKNIVGYLDCAVNSISDNVWEVLILMEYCRAGQVVNQMNKKLQTGFTEPEVLQIFCDTCEAVARLHQCKTPIIHRDLKVENILLNDGGNYVLCDFGSATNKFLNPQKDGVNVVEEEIKKYTTLSYRAPEMINLYGGKPITTKADIWALGCLLYKLCFFTLPFGDSQVAICDGSFTIPDNSRYSHNIHCLIRFMLEPDPEHRPDIFQVSYFAFKFARKDCPISNISNSSVPSTLPEPLTASEAAARKSQTKARITDTIGPTETSIAPRQRPKANSTTATPSVLTIHSSATPVKVPAPGEFGNHRPKGSLRPGNDPEILLGQGPPQHPPQQHRVLQQLQQGDWRLQQLHLQHHHPHQQQQQQLLQDAYMQQYQHAMQQQQLLQQQFLMHSVYQPQPSASQYPAMMQQYQQSFLQQQMLAQHQQSQQQTSPEYLTSPQEFSPALASYTSSLPAQVGTIMDSSYSANRQVFFLVNAGFKTLTGKRPVAEKEAVANFTNQKNISNPPDMSGWNPFGEDNFSKLTEEELLDREFDLLRSSSPEKKGEYPSMNQENSTTNPIKNGKASPISKYQRIEKKTSANLSVRGHVQKGNDDSESDFESDPPSPKSSEEEDQDDEEVPGEQGDFNDDDTEPENLGHRPLLMDSEDEEEEEKHSSDSEYEQAKAKYSSVSTVYREKSGSGPTQDPNAALLTLTHVPSDVGVETPKQEFDVFGAVPFFAVRAQQPQQGENEKNLSQQVFPTVGLEQEEFDVFTKAPFGKKVNIQDCPVVGSEAHALPGCPKSVDIFGCTPFQPFPTSTSKSESKEDLFGLVPFEEITGSQQQKVKQRSLQKLSSRQRRTKQDMSKSNGKRHHGTPTSTKKTLKPTYRTPERARRHKKVGRRDSQSSNEFLTISDSKENISVALTDGKDRGSVLQPEESLLDPFGAKPFHPPDLPWHQPHQGLSDIRADHNTVLPGRPRQNSLHGSFHSADAMKIDDFGAVPFTELVVQSIPPHQSQQSQPVELDPFGAAPFPSKQ</sequence>
<dbReference type="PROSITE" id="PS00108">
    <property type="entry name" value="PROTEIN_KINASE_ST"/>
    <property type="match status" value="1"/>
</dbReference>
<dbReference type="GO" id="GO:0005524">
    <property type="term" value="F:ATP binding"/>
    <property type="evidence" value="ECO:0007669"/>
    <property type="project" value="UniProtKB-KW"/>
</dbReference>
<dbReference type="PROSITE" id="PS50011">
    <property type="entry name" value="PROTEIN_KINASE_DOM"/>
    <property type="match status" value="1"/>
</dbReference>
<keyword evidence="4" id="KW-0808">Transferase</keyword>
<dbReference type="GO" id="GO:0005544">
    <property type="term" value="F:calcium-dependent phospholipid binding"/>
    <property type="evidence" value="ECO:0007669"/>
    <property type="project" value="UniProtKB-KW"/>
</dbReference>
<keyword evidence="6" id="KW-0547">Nucleotide-binding</keyword>
<keyword evidence="8" id="KW-0067">ATP-binding</keyword>
<evidence type="ECO:0000256" key="7">
    <source>
        <dbReference type="ARBA" id="ARBA00022777"/>
    </source>
</evidence>
<keyword evidence="5 12" id="KW-0677">Repeat</keyword>
<comment type="caution">
    <text evidence="15">The sequence shown here is derived from an EMBL/GenBank/DDBJ whole genome shotgun (WGS) entry which is preliminary data.</text>
</comment>
<feature type="compositionally biased region" description="Polar residues" evidence="13">
    <location>
        <begin position="860"/>
        <end position="871"/>
    </location>
</feature>
<dbReference type="GO" id="GO:0004674">
    <property type="term" value="F:protein serine/threonine kinase activity"/>
    <property type="evidence" value="ECO:0007669"/>
    <property type="project" value="UniProtKB-KW"/>
</dbReference>
<dbReference type="PROSITE" id="PS51897">
    <property type="entry name" value="ANNEXIN_2"/>
    <property type="match status" value="2"/>
</dbReference>
<feature type="region of interest" description="Disordered" evidence="13">
    <location>
        <begin position="849"/>
        <end position="999"/>
    </location>
</feature>
<feature type="domain" description="Protein kinase" evidence="14">
    <location>
        <begin position="263"/>
        <end position="528"/>
    </location>
</feature>
<keyword evidence="16" id="KW-1185">Reference proteome</keyword>
<accession>A0AA41NJ64</accession>
<dbReference type="FunFam" id="1.10.510.10:FF:000072">
    <property type="entry name" value="AP2 associated kinase 1"/>
    <property type="match status" value="1"/>
</dbReference>
<dbReference type="EMBL" id="JAATJV010445929">
    <property type="protein sequence ID" value="MBZ3891173.1"/>
    <property type="molecule type" value="Genomic_DNA"/>
</dbReference>
<evidence type="ECO:0000256" key="12">
    <source>
        <dbReference type="RuleBase" id="RU003540"/>
    </source>
</evidence>
<comment type="similarity">
    <text evidence="1 12">Belongs to the annexin family.</text>
</comment>
<feature type="compositionally biased region" description="Low complexity" evidence="13">
    <location>
        <begin position="633"/>
        <end position="644"/>
    </location>
</feature>
<dbReference type="Pfam" id="PF15282">
    <property type="entry name" value="BMP2K_C"/>
    <property type="match status" value="1"/>
</dbReference>
<dbReference type="Gene3D" id="1.10.220.10">
    <property type="entry name" value="Annexin"/>
    <property type="match status" value="3"/>
</dbReference>
<dbReference type="FunFam" id="1.10.220.10:FF:000003">
    <property type="entry name" value="Annexin"/>
    <property type="match status" value="1"/>
</dbReference>
<feature type="compositionally biased region" description="Basic residues" evidence="13">
    <location>
        <begin position="1135"/>
        <end position="1149"/>
    </location>
</feature>
<dbReference type="InterPro" id="IPR000719">
    <property type="entry name" value="Prot_kinase_dom"/>
</dbReference>
<dbReference type="SUPFAM" id="SSF47874">
    <property type="entry name" value="Annexin"/>
    <property type="match status" value="1"/>
</dbReference>
<evidence type="ECO:0000256" key="13">
    <source>
        <dbReference type="SAM" id="MobiDB-lite"/>
    </source>
</evidence>
<dbReference type="GO" id="GO:0005509">
    <property type="term" value="F:calcium ion binding"/>
    <property type="evidence" value="ECO:0007669"/>
    <property type="project" value="InterPro"/>
</dbReference>
<dbReference type="CDD" id="cd14037">
    <property type="entry name" value="STKc_NAK_like"/>
    <property type="match status" value="1"/>
</dbReference>
<keyword evidence="12" id="KW-0111">Calcium/phospholipid-binding</keyword>
<comment type="domain">
    <text evidence="12">A pair of annexin repeats may form one binding site for calcium and phospholipid.</text>
</comment>
<evidence type="ECO:0000259" key="14">
    <source>
        <dbReference type="PROSITE" id="PS50011"/>
    </source>
</evidence>
<keyword evidence="2" id="KW-0723">Serine/threonine-protein kinase</keyword>
<dbReference type="Proteomes" id="UP001166674">
    <property type="component" value="Unassembled WGS sequence"/>
</dbReference>
<feature type="region of interest" description="Disordered" evidence="13">
    <location>
        <begin position="1301"/>
        <end position="1326"/>
    </location>
</feature>
<dbReference type="PANTHER" id="PTHR47907:SF4">
    <property type="entry name" value="BMP-2-INDUCIBLE PROTEIN KINASE ISOFORM X1"/>
    <property type="match status" value="1"/>
</dbReference>
<dbReference type="SMART" id="SM00335">
    <property type="entry name" value="ANX"/>
    <property type="match status" value="2"/>
</dbReference>
<evidence type="ECO:0000256" key="1">
    <source>
        <dbReference type="ARBA" id="ARBA00007831"/>
    </source>
</evidence>
<dbReference type="SUPFAM" id="SSF56112">
    <property type="entry name" value="Protein kinase-like (PK-like)"/>
    <property type="match status" value="1"/>
</dbReference>
<proteinExistence type="inferred from homology"/>
<evidence type="ECO:0000256" key="10">
    <source>
        <dbReference type="ARBA" id="ARBA00047899"/>
    </source>
</evidence>
<comment type="catalytic activity">
    <reaction evidence="11">
        <text>L-seryl-[protein] + ATP = O-phospho-L-seryl-[protein] + ADP + H(+)</text>
        <dbReference type="Rhea" id="RHEA:17989"/>
        <dbReference type="Rhea" id="RHEA-COMP:9863"/>
        <dbReference type="Rhea" id="RHEA-COMP:11604"/>
        <dbReference type="ChEBI" id="CHEBI:15378"/>
        <dbReference type="ChEBI" id="CHEBI:29999"/>
        <dbReference type="ChEBI" id="CHEBI:30616"/>
        <dbReference type="ChEBI" id="CHEBI:83421"/>
        <dbReference type="ChEBI" id="CHEBI:456216"/>
        <dbReference type="EC" id="2.7.11.1"/>
    </reaction>
</comment>
<feature type="compositionally biased region" description="Basic and acidic residues" evidence="13">
    <location>
        <begin position="963"/>
        <end position="975"/>
    </location>
</feature>
<name>A0AA41NJ64_SCICA</name>
<dbReference type="GO" id="GO:0004859">
    <property type="term" value="F:phospholipase inhibitor activity"/>
    <property type="evidence" value="ECO:0007669"/>
    <property type="project" value="InterPro"/>
</dbReference>
<evidence type="ECO:0000256" key="8">
    <source>
        <dbReference type="ARBA" id="ARBA00022840"/>
    </source>
</evidence>
<dbReference type="Gene3D" id="1.10.510.10">
    <property type="entry name" value="Transferase(Phosphotransferase) domain 1"/>
    <property type="match status" value="1"/>
</dbReference>
<evidence type="ECO:0000256" key="11">
    <source>
        <dbReference type="ARBA" id="ARBA00048679"/>
    </source>
</evidence>
<feature type="compositionally biased region" description="Low complexity" evidence="13">
    <location>
        <begin position="1301"/>
        <end position="1312"/>
    </location>
</feature>
<keyword evidence="7 15" id="KW-0418">Kinase</keyword>
<evidence type="ECO:0000256" key="2">
    <source>
        <dbReference type="ARBA" id="ARBA00022527"/>
    </source>
</evidence>
<dbReference type="InterPro" id="IPR037104">
    <property type="entry name" value="Annexin_sf"/>
</dbReference>
<feature type="region of interest" description="Disordered" evidence="13">
    <location>
        <begin position="541"/>
        <end position="594"/>
    </location>
</feature>
<evidence type="ECO:0000313" key="16">
    <source>
        <dbReference type="Proteomes" id="UP001166674"/>
    </source>
</evidence>
<comment type="catalytic activity">
    <reaction evidence="10">
        <text>L-threonyl-[protein] + ATP = O-phospho-L-threonyl-[protein] + ADP + H(+)</text>
        <dbReference type="Rhea" id="RHEA:46608"/>
        <dbReference type="Rhea" id="RHEA-COMP:11060"/>
        <dbReference type="Rhea" id="RHEA-COMP:11605"/>
        <dbReference type="ChEBI" id="CHEBI:15378"/>
        <dbReference type="ChEBI" id="CHEBI:30013"/>
        <dbReference type="ChEBI" id="CHEBI:30616"/>
        <dbReference type="ChEBI" id="CHEBI:61977"/>
        <dbReference type="ChEBI" id="CHEBI:456216"/>
        <dbReference type="EC" id="2.7.11.1"/>
    </reaction>
</comment>
<dbReference type="InterPro" id="IPR011009">
    <property type="entry name" value="Kinase-like_dom_sf"/>
</dbReference>
<organism evidence="15 16">
    <name type="scientific">Sciurus carolinensis</name>
    <name type="common">Eastern gray squirrel</name>
    <dbReference type="NCBI Taxonomy" id="30640"/>
    <lineage>
        <taxon>Eukaryota</taxon>
        <taxon>Metazoa</taxon>
        <taxon>Chordata</taxon>
        <taxon>Craniata</taxon>
        <taxon>Vertebrata</taxon>
        <taxon>Euteleostomi</taxon>
        <taxon>Mammalia</taxon>
        <taxon>Eutheria</taxon>
        <taxon>Euarchontoglires</taxon>
        <taxon>Glires</taxon>
        <taxon>Rodentia</taxon>
        <taxon>Sciuromorpha</taxon>
        <taxon>Sciuridae</taxon>
        <taxon>Sciurinae</taxon>
        <taxon>Sciurini</taxon>
        <taxon>Sciurus</taxon>
    </lineage>
</organism>
<dbReference type="InterPro" id="IPR051744">
    <property type="entry name" value="AP2_assoc_SerThr_kinase"/>
</dbReference>
<dbReference type="InterPro" id="IPR008271">
    <property type="entry name" value="Ser/Thr_kinase_AS"/>
</dbReference>
<feature type="compositionally biased region" description="Polar residues" evidence="13">
    <location>
        <begin position="573"/>
        <end position="594"/>
    </location>
</feature>